<evidence type="ECO:0000313" key="4">
    <source>
        <dbReference type="Proteomes" id="UP000001555"/>
    </source>
</evidence>
<dbReference type="EMBL" id="ABJB010258669">
    <property type="status" value="NOT_ANNOTATED_CDS"/>
    <property type="molecule type" value="Genomic_DNA"/>
</dbReference>
<keyword evidence="4" id="KW-1185">Reference proteome</keyword>
<dbReference type="Proteomes" id="UP000001555">
    <property type="component" value="Unassembled WGS sequence"/>
</dbReference>
<dbReference type="EMBL" id="ABJB011048534">
    <property type="status" value="NOT_ANNOTATED_CDS"/>
    <property type="molecule type" value="Genomic_DNA"/>
</dbReference>
<dbReference type="EMBL" id="DS683322">
    <property type="protein sequence ID" value="EEC04260.1"/>
    <property type="molecule type" value="Genomic_DNA"/>
</dbReference>
<dbReference type="PANTHER" id="PTHR12695:SF2">
    <property type="entry name" value="GENERAL TRANSCRIPTION FACTOR IIH SUBUNIT 2-RELATED"/>
    <property type="match status" value="1"/>
</dbReference>
<feature type="domain" description="Ssl1-like" evidence="1">
    <location>
        <begin position="1"/>
        <end position="64"/>
    </location>
</feature>
<reference evidence="3" key="2">
    <citation type="submission" date="2020-05" db="UniProtKB">
        <authorList>
            <consortium name="EnsemblMetazoa"/>
        </authorList>
    </citation>
    <scope>IDENTIFICATION</scope>
    <source>
        <strain evidence="3">wikel</strain>
    </source>
</reference>
<evidence type="ECO:0000259" key="1">
    <source>
        <dbReference type="Pfam" id="PF04056"/>
    </source>
</evidence>
<dbReference type="PANTHER" id="PTHR12695">
    <property type="entry name" value="GENERAL TRANSCRIPTION FACTOR IIH SUBUNIT 2"/>
    <property type="match status" value="1"/>
</dbReference>
<dbReference type="STRING" id="6945.B7PCD8"/>
<accession>B7PCD8</accession>
<organism>
    <name type="scientific">Ixodes scapularis</name>
    <name type="common">Black-legged tick</name>
    <name type="synonym">Deer tick</name>
    <dbReference type="NCBI Taxonomy" id="6945"/>
    <lineage>
        <taxon>Eukaryota</taxon>
        <taxon>Metazoa</taxon>
        <taxon>Ecdysozoa</taxon>
        <taxon>Arthropoda</taxon>
        <taxon>Chelicerata</taxon>
        <taxon>Arachnida</taxon>
        <taxon>Acari</taxon>
        <taxon>Parasitiformes</taxon>
        <taxon>Ixodida</taxon>
        <taxon>Ixodoidea</taxon>
        <taxon>Ixodidae</taxon>
        <taxon>Ixodinae</taxon>
        <taxon>Ixodes</taxon>
    </lineage>
</organism>
<dbReference type="PaxDb" id="6945-B7PCD8"/>
<protein>
    <submittedName>
        <fullName evidence="2 3">Bcl-2-associated transcription factor (BTF), putative</fullName>
    </submittedName>
</protein>
<dbReference type="InterPro" id="IPR007198">
    <property type="entry name" value="Ssl1-like"/>
</dbReference>
<dbReference type="VEuPathDB" id="VectorBase:ISCW003256"/>
<gene>
    <name evidence="2" type="ORF">IscW_ISCW003256</name>
</gene>
<dbReference type="VEuPathDB" id="VectorBase:ISCP_024959"/>
<dbReference type="EnsemblMetazoa" id="ISCW003256-RA">
    <property type="protein sequence ID" value="ISCW003256-PA"/>
    <property type="gene ID" value="ISCW003256"/>
</dbReference>
<dbReference type="OrthoDB" id="284275at2759"/>
<dbReference type="GO" id="GO:0032991">
    <property type="term" value="C:protein-containing complex"/>
    <property type="evidence" value="ECO:0007669"/>
    <property type="project" value="UniProtKB-ARBA"/>
</dbReference>
<name>B7PCD8_IXOSC</name>
<proteinExistence type="predicted"/>
<dbReference type="InParanoid" id="B7PCD8"/>
<dbReference type="InterPro" id="IPR036465">
    <property type="entry name" value="vWFA_dom_sf"/>
</dbReference>
<sequence length="123" mass="13517">MQKCSIRCSVVGLAAEVRVCCALTKATGGTYNVIMDENHFKEILFQHAIPPPVTGNSESSLIRMVHVSPACPPSLTIMSTSVPSARHSSVWSVIFSFMTLYTHAQDVRVDPPRSKTRLDNKDI</sequence>
<dbReference type="Gene3D" id="3.40.50.410">
    <property type="entry name" value="von Willebrand factor, type A domain"/>
    <property type="match status" value="1"/>
</dbReference>
<evidence type="ECO:0000313" key="3">
    <source>
        <dbReference type="EnsemblMetazoa" id="ISCW003256-PA"/>
    </source>
</evidence>
<dbReference type="VEuPathDB" id="VectorBase:ISCI003256"/>
<dbReference type="EMBL" id="ABJB010464593">
    <property type="status" value="NOT_ANNOTATED_CDS"/>
    <property type="molecule type" value="Genomic_DNA"/>
</dbReference>
<evidence type="ECO:0000313" key="2">
    <source>
        <dbReference type="EMBL" id="EEC04260.1"/>
    </source>
</evidence>
<dbReference type="AlphaFoldDB" id="B7PCD8"/>
<dbReference type="HOGENOM" id="CLU_2017733_0_0_1"/>
<dbReference type="Pfam" id="PF04056">
    <property type="entry name" value="Ssl1"/>
    <property type="match status" value="1"/>
</dbReference>
<reference evidence="2 4" key="1">
    <citation type="submission" date="2008-03" db="EMBL/GenBank/DDBJ databases">
        <title>Annotation of Ixodes scapularis.</title>
        <authorList>
            <consortium name="Ixodes scapularis Genome Project Consortium"/>
            <person name="Caler E."/>
            <person name="Hannick L.I."/>
            <person name="Bidwell S."/>
            <person name="Joardar V."/>
            <person name="Thiagarajan M."/>
            <person name="Amedeo P."/>
            <person name="Galinsky K.J."/>
            <person name="Schobel S."/>
            <person name="Inman J."/>
            <person name="Hostetler J."/>
            <person name="Miller J."/>
            <person name="Hammond M."/>
            <person name="Megy K."/>
            <person name="Lawson D."/>
            <person name="Kodira C."/>
            <person name="Sutton G."/>
            <person name="Meyer J."/>
            <person name="Hill C.A."/>
            <person name="Birren B."/>
            <person name="Nene V."/>
            <person name="Collins F."/>
            <person name="Alarcon-Chaidez F."/>
            <person name="Wikel S."/>
            <person name="Strausberg R."/>
        </authorList>
    </citation>
    <scope>NUCLEOTIDE SEQUENCE [LARGE SCALE GENOMIC DNA]</scope>
    <source>
        <strain evidence="4">Wikel</strain>
        <strain evidence="2">Wikel colony</strain>
    </source>
</reference>